<feature type="compositionally biased region" description="Basic residues" evidence="1">
    <location>
        <begin position="65"/>
        <end position="81"/>
    </location>
</feature>
<feature type="domain" description="Cell morphogenesis central region" evidence="4">
    <location>
        <begin position="1321"/>
        <end position="1588"/>
    </location>
</feature>
<dbReference type="Pfam" id="PF14228">
    <property type="entry name" value="MOR2-PAG1_mid"/>
    <property type="match status" value="3"/>
</dbReference>
<evidence type="ECO:0000259" key="2">
    <source>
        <dbReference type="Pfam" id="PF14222"/>
    </source>
</evidence>
<dbReference type="Pfam" id="PF14222">
    <property type="entry name" value="MOR2-PAG1_N"/>
    <property type="match status" value="1"/>
</dbReference>
<dbReference type="Pfam" id="PF14225">
    <property type="entry name" value="MOR2-PAG1_C"/>
    <property type="match status" value="1"/>
</dbReference>
<feature type="domain" description="Cell morphogenesis protein C-terminal" evidence="3">
    <location>
        <begin position="1838"/>
        <end position="2088"/>
    </location>
</feature>
<dbReference type="GO" id="GO:0030427">
    <property type="term" value="C:site of polarized growth"/>
    <property type="evidence" value="ECO:0007669"/>
    <property type="project" value="TreeGrafter"/>
</dbReference>
<dbReference type="PANTHER" id="PTHR12295">
    <property type="entry name" value="FURRY-RELATED"/>
    <property type="match status" value="1"/>
</dbReference>
<evidence type="ECO:0000313" key="6">
    <source>
        <dbReference type="Proteomes" id="UP000241818"/>
    </source>
</evidence>
<dbReference type="InterPro" id="IPR025481">
    <property type="entry name" value="Cell_Morphogen_C"/>
</dbReference>
<dbReference type="FunCoup" id="A0A2T3B024">
    <property type="interactions" value="625"/>
</dbReference>
<dbReference type="STRING" id="857342.A0A2T3B024"/>
<evidence type="ECO:0000259" key="3">
    <source>
        <dbReference type="Pfam" id="PF14225"/>
    </source>
</evidence>
<dbReference type="InterPro" id="IPR039867">
    <property type="entry name" value="Furry/Tao3/Mor2"/>
</dbReference>
<dbReference type="InterPro" id="IPR025614">
    <property type="entry name" value="Cell_morpho_N"/>
</dbReference>
<feature type="compositionally biased region" description="Basic and acidic residues" evidence="1">
    <location>
        <begin position="2374"/>
        <end position="2391"/>
    </location>
</feature>
<dbReference type="Proteomes" id="UP000241818">
    <property type="component" value="Unassembled WGS sequence"/>
</dbReference>
<feature type="region of interest" description="Disordered" evidence="1">
    <location>
        <begin position="1"/>
        <end position="84"/>
    </location>
</feature>
<name>A0A2T3B024_AMORE</name>
<proteinExistence type="predicted"/>
<evidence type="ECO:0008006" key="7">
    <source>
        <dbReference type="Google" id="ProtNLM"/>
    </source>
</evidence>
<evidence type="ECO:0000259" key="4">
    <source>
        <dbReference type="Pfam" id="PF14228"/>
    </source>
</evidence>
<feature type="compositionally biased region" description="Low complexity" evidence="1">
    <location>
        <begin position="19"/>
        <end position="37"/>
    </location>
</feature>
<dbReference type="RefSeq" id="XP_024720275.1">
    <property type="nucleotide sequence ID" value="XM_024862697.1"/>
</dbReference>
<feature type="domain" description="Cell morphogenesis central region" evidence="4">
    <location>
        <begin position="1610"/>
        <end position="1797"/>
    </location>
</feature>
<organism evidence="5 6">
    <name type="scientific">Amorphotheca resinae ATCC 22711</name>
    <dbReference type="NCBI Taxonomy" id="857342"/>
    <lineage>
        <taxon>Eukaryota</taxon>
        <taxon>Fungi</taxon>
        <taxon>Dikarya</taxon>
        <taxon>Ascomycota</taxon>
        <taxon>Pezizomycotina</taxon>
        <taxon>Leotiomycetes</taxon>
        <taxon>Helotiales</taxon>
        <taxon>Amorphothecaceae</taxon>
        <taxon>Amorphotheca</taxon>
    </lineage>
</organism>
<dbReference type="SUPFAM" id="SSF48371">
    <property type="entry name" value="ARM repeat"/>
    <property type="match status" value="1"/>
</dbReference>
<evidence type="ECO:0000256" key="1">
    <source>
        <dbReference type="SAM" id="MobiDB-lite"/>
    </source>
</evidence>
<feature type="compositionally biased region" description="Polar residues" evidence="1">
    <location>
        <begin position="45"/>
        <end position="55"/>
    </location>
</feature>
<feature type="region of interest" description="Disordered" evidence="1">
    <location>
        <begin position="2368"/>
        <end position="2420"/>
    </location>
</feature>
<dbReference type="GeneID" id="36570778"/>
<keyword evidence="6" id="KW-1185">Reference proteome</keyword>
<dbReference type="InParanoid" id="A0A2T3B024"/>
<dbReference type="OrthoDB" id="6287725at2759"/>
<evidence type="ECO:0000313" key="5">
    <source>
        <dbReference type="EMBL" id="PSS16767.1"/>
    </source>
</evidence>
<dbReference type="InterPro" id="IPR029473">
    <property type="entry name" value="MOR2-PAG1_mid"/>
</dbReference>
<reference evidence="5 6" key="1">
    <citation type="journal article" date="2018" name="New Phytol.">
        <title>Comparative genomics and transcriptomics depict ericoid mycorrhizal fungi as versatile saprotrophs and plant mutualists.</title>
        <authorList>
            <person name="Martino E."/>
            <person name="Morin E."/>
            <person name="Grelet G.A."/>
            <person name="Kuo A."/>
            <person name="Kohler A."/>
            <person name="Daghino S."/>
            <person name="Barry K.W."/>
            <person name="Cichocki N."/>
            <person name="Clum A."/>
            <person name="Dockter R.B."/>
            <person name="Hainaut M."/>
            <person name="Kuo R.C."/>
            <person name="LaButti K."/>
            <person name="Lindahl B.D."/>
            <person name="Lindquist E.A."/>
            <person name="Lipzen A."/>
            <person name="Khouja H.R."/>
            <person name="Magnuson J."/>
            <person name="Murat C."/>
            <person name="Ohm R.A."/>
            <person name="Singer S.W."/>
            <person name="Spatafora J.W."/>
            <person name="Wang M."/>
            <person name="Veneault-Fourrey C."/>
            <person name="Henrissat B."/>
            <person name="Grigoriev I.V."/>
            <person name="Martin F.M."/>
            <person name="Perotto S."/>
        </authorList>
    </citation>
    <scope>NUCLEOTIDE SEQUENCE [LARGE SCALE GENOMIC DNA]</scope>
    <source>
        <strain evidence="5 6">ATCC 22711</strain>
    </source>
</reference>
<accession>A0A2T3B024</accession>
<feature type="domain" description="Cell morphogenesis central region" evidence="4">
    <location>
        <begin position="1051"/>
        <end position="1319"/>
    </location>
</feature>
<dbReference type="InterPro" id="IPR016024">
    <property type="entry name" value="ARM-type_fold"/>
</dbReference>
<protein>
    <recommendedName>
        <fullName evidence="7">Cell morphogenesis protein N-terminal domain-containing protein</fullName>
    </recommendedName>
</protein>
<dbReference type="GO" id="GO:0000902">
    <property type="term" value="P:cell morphogenesis"/>
    <property type="evidence" value="ECO:0007669"/>
    <property type="project" value="InterPro"/>
</dbReference>
<dbReference type="EMBL" id="KZ679012">
    <property type="protein sequence ID" value="PSS16767.1"/>
    <property type="molecule type" value="Genomic_DNA"/>
</dbReference>
<feature type="domain" description="Cell morphogenesis protein N-terminal" evidence="2">
    <location>
        <begin position="223"/>
        <end position="803"/>
    </location>
</feature>
<dbReference type="GO" id="GO:0005938">
    <property type="term" value="C:cell cortex"/>
    <property type="evidence" value="ECO:0007669"/>
    <property type="project" value="TreeGrafter"/>
</dbReference>
<gene>
    <name evidence="5" type="ORF">M430DRAFT_141141</name>
</gene>
<dbReference type="PANTHER" id="PTHR12295:SF30">
    <property type="entry name" value="PROTEIN FURRY"/>
    <property type="match status" value="1"/>
</dbReference>
<sequence>MIAAAGGERPDVSNMGDPSFASGLASMSSGASFSSNATLVPERVSSATDSHASSQKRVERVLSSRSRREHGHHHSHSRHHHKEELKTVGEYALHVLFTSFIAQAEEKISQCITVPLDPEPQIEQICGPGVDPTFDQLISALGHIASQKPKPLMDSMMLWRKNKSDAASEARIQLQQSRGHVVPGQVPRRNTEPLHVHSNLADATAMHPLPSIAARQEFVAQAERRSTVSIYILCRVLMEVIGQSTLSCITPEMEEKLEGIIFGQLKIADIDQLNSSPLKMANWLLFSQLLGVMSEINFESVTDRFIADLEKSQKSLVVKSPANRETEGRMELVLGGMKHLQIKIYPEEAWDQSCDFMISLSRFFARSHGHRLKYAYCQALEILLLPVAAKANTELNMPKWGEVLATIGPRLASMYAKPRHWSVAFPLTATLLCVSPVETFSSQWLQLVLPLQPKFKDRFARPICLQVISRLLWTYLYRAPDTLNVTIKKLEDVLKLVFPAGRRTYISTDPAIADPLLQIIRIIGFKHQDFCFRTIVFPLINADLFASGRELKVEQLEPEKMVIGIRAFLAIMSDLEKGEQGRPPFPQHYQPLPSYDRTPASPIMTAPRSPVIPPTVTPTREDRLSRPVLTNALGDVAKEYYTRFCEILGKITIICDNTFGGQAVLDEKFNSPAPKTPIAETFNFARRDDHQSPSEQKQGFYELLHVAVQALPRCLSPDIPFNSLVNLLCTGTAHVQYNIAESSAQSLKSIARQSHAQQVTIGFARFIFNFDDRYSTMSDGGMLGSGHIESTLTLYVELLQIWIEEIKQKTKEAAADTSEDANMDKRGMQLDLSGIWAHVDEVESHGFFFLCSQSRRVRSFAVTVLRLITEFDTALGKENSRLIHILEGDSKRVMDFNDEQLSVAERSRLQIGMSKSNSQSALIELCSSEVSYDTTLWFKIFPNLIKISYDRCPFAVTLGRELICNRILQMYRGILALSEAPRGPQSSPFDRFETGGGRVLSRCSTTPPEVLVEQWKLYLIVACTTLSDKGGQQSAPQVGQHLRRGSKPIQTQEKITSARSLFKYIIPLLSVGSASIREAVVLALGSVNINIYKTLLEELQGAVSRCNDDARARIHQRTASGPRRNRRMDLLRTEITHVYRLTSHFLKEPDIYQDDWILNNLVMYTKDLKLFLMDDEVQMDWEFQKLRRHYCGLMEELFEGINRTKDPSRWMTFESRKSSFALMEDWCGYSPNQNQIRQREDSMRQSMIDQQSLRERGTVTAAMEIEKRNLRTAALSAMAALCGGPVSITIESRANLQFDIRRMLSWIDTIFNTGSDRMHVIGRRALKNLIVHNKDFTYLMEHSISRCYVAEASKVLESYFEVVTQVLLEHPDYPMPFWKLLGIGLYMLGSEQSGIRSKSAHLLRALEERQQRSSKIQDYDISISDKTKAVYKLAQFEISKRLSKQHSELAFLIFSEFTAYFKDLQPGSQRNMVAVILPWIQIIELQVDPNGGPTAQSYVLLANLFEITIKSSSTLHNEVQALWQALATGPHAGNVQLVLDFIMSLCLDRREQNFVEYAKQIVVFLSSTPAGVKVVEFLLMQITPKTMIPNEKRELIPPPPDAIKMPYVAELSEALPVGAKQAGLSLGQLSLILLVDLMVSPVQLEPEKVPLLLQVVTVLWDHYIPLVQEQAREMFIHLIHELVISKIDDEQTVPTKKSIEDFIESIRRHDTKVIWAYEDNNGKVGDHDNKVPAGMELLTTEAVKNFEVTYPGIQEQWAKLSLTWATSCPVRHLACRSFQIFRCILTSLDQSMLADMLARLSNTIADEDSDVQTFSMEILTTLKTLISKLDPADLVSFPQLFWTTCACLDTINEREFLEALGMLEELLMKLDLHDSTVRMLLAEGRPPRWEGLFEGLQRLVYKGLRSSVCLDLTLTTLNKLVLLPSDDLIGDDSRLLFAVLANFPRFLHAMDQESIDEDSAATASILAEVADAQGCRTISRALSGFAASRYRASKDFLNQLVSAIRESFFPQWEYGSLTFLMGLLTNSIPWFKLKTMRILCVVIPDIDMRKPEIASHGPDLISPLLRLLQTEFCMQALEVLDQIMTMTGTSMDKHHLRMSMTKSSSKAIRKEYERTQSLFGIPEESGWSIPMPAKHAETTRTNVHAVFYVCQSAENMDAETPPTTEVEFHVDDFQYGYFPATERTETMMSDEGRGDGLIGDLVMKLDSLDDFFEDNQSPTSDGRSSRTITEAGFSGEGLESGAQLYDEQTLPILHQSLAQASSTSSFQNGFADMRPPTHVSRDSSSNAMNPGAFNLAVSARPSMHSRSVTSPSAPASFQGNVTMYMSDEDYIEEVFSDGDEERAPTGEGSFFLENMIKPIAQGTRSGVRRLTGGRSRDNERLRENLRADRRGLSQTPKSPKVPRVPSAYLQKPPMPGGEGV</sequence>